<dbReference type="Proteomes" id="UP000887565">
    <property type="component" value="Unplaced"/>
</dbReference>
<reference evidence="2" key="1">
    <citation type="submission" date="2022-11" db="UniProtKB">
        <authorList>
            <consortium name="WormBaseParasite"/>
        </authorList>
    </citation>
    <scope>IDENTIFICATION</scope>
</reference>
<evidence type="ECO:0000313" key="2">
    <source>
        <dbReference type="WBParaSite" id="nRc.2.0.1.t44118-RA"/>
    </source>
</evidence>
<name>A0A915KYU9_ROMCU</name>
<keyword evidence="1" id="KW-1185">Reference proteome</keyword>
<evidence type="ECO:0000313" key="1">
    <source>
        <dbReference type="Proteomes" id="UP000887565"/>
    </source>
</evidence>
<organism evidence="1 2">
    <name type="scientific">Romanomermis culicivorax</name>
    <name type="common">Nematode worm</name>
    <dbReference type="NCBI Taxonomy" id="13658"/>
    <lineage>
        <taxon>Eukaryota</taxon>
        <taxon>Metazoa</taxon>
        <taxon>Ecdysozoa</taxon>
        <taxon>Nematoda</taxon>
        <taxon>Enoplea</taxon>
        <taxon>Dorylaimia</taxon>
        <taxon>Mermithida</taxon>
        <taxon>Mermithoidea</taxon>
        <taxon>Mermithidae</taxon>
        <taxon>Romanomermis</taxon>
    </lineage>
</organism>
<sequence>MLENKKGFDEIPKHVTKVCAIHNLVKVADKSARQHIMTIFLEFFTPNYTVIRSENIYARMYHHFITVSSTVRQK</sequence>
<proteinExistence type="predicted"/>
<accession>A0A915KYU9</accession>
<dbReference type="AlphaFoldDB" id="A0A915KYU9"/>
<dbReference type="WBParaSite" id="nRc.2.0.1.t44118-RA">
    <property type="protein sequence ID" value="nRc.2.0.1.t44118-RA"/>
    <property type="gene ID" value="nRc.2.0.1.g44118"/>
</dbReference>
<protein>
    <submittedName>
        <fullName evidence="2">Transposase</fullName>
    </submittedName>
</protein>